<dbReference type="STRING" id="695939.SAMN00790413_01057"/>
<protein>
    <submittedName>
        <fullName evidence="1">Uncharacterized protein</fullName>
    </submittedName>
</protein>
<sequence>MTAILIFLVLPLGLIVLSFFIRPLDRDRRLGDPLGVSQVAGGLFGSHGLEPDEQVVREDTEPVRFQLD</sequence>
<dbReference type="AlphaFoldDB" id="A0A1W1VD43"/>
<organism evidence="1 2">
    <name type="scientific">Deinococcus hopiensis KR-140</name>
    <dbReference type="NCBI Taxonomy" id="695939"/>
    <lineage>
        <taxon>Bacteria</taxon>
        <taxon>Thermotogati</taxon>
        <taxon>Deinococcota</taxon>
        <taxon>Deinococci</taxon>
        <taxon>Deinococcales</taxon>
        <taxon>Deinococcaceae</taxon>
        <taxon>Deinococcus</taxon>
    </lineage>
</organism>
<evidence type="ECO:0000313" key="2">
    <source>
        <dbReference type="Proteomes" id="UP000192582"/>
    </source>
</evidence>
<dbReference type="OrthoDB" id="72410at2"/>
<accession>A0A1W1VD43</accession>
<proteinExistence type="predicted"/>
<reference evidence="1 2" key="1">
    <citation type="submission" date="2017-04" db="EMBL/GenBank/DDBJ databases">
        <authorList>
            <person name="Afonso C.L."/>
            <person name="Miller P.J."/>
            <person name="Scott M.A."/>
            <person name="Spackman E."/>
            <person name="Goraichik I."/>
            <person name="Dimitrov K.M."/>
            <person name="Suarez D.L."/>
            <person name="Swayne D.E."/>
        </authorList>
    </citation>
    <scope>NUCLEOTIDE SEQUENCE [LARGE SCALE GENOMIC DNA]</scope>
    <source>
        <strain evidence="1 2">KR-140</strain>
    </source>
</reference>
<evidence type="ECO:0000313" key="1">
    <source>
        <dbReference type="EMBL" id="SMB91236.1"/>
    </source>
</evidence>
<dbReference type="EMBL" id="FWWU01000009">
    <property type="protein sequence ID" value="SMB91236.1"/>
    <property type="molecule type" value="Genomic_DNA"/>
</dbReference>
<dbReference type="RefSeq" id="WP_084048609.1">
    <property type="nucleotide sequence ID" value="NZ_FWWU01000009.1"/>
</dbReference>
<keyword evidence="2" id="KW-1185">Reference proteome</keyword>
<dbReference type="Proteomes" id="UP000192582">
    <property type="component" value="Unassembled WGS sequence"/>
</dbReference>
<gene>
    <name evidence="1" type="ORF">SAMN00790413_01057</name>
</gene>
<name>A0A1W1VD43_9DEIO</name>